<proteinExistence type="inferred from homology"/>
<organism evidence="12 13">
    <name type="scientific">Streptococcus equi subsp. zooepidemicus</name>
    <dbReference type="NCBI Taxonomy" id="40041"/>
    <lineage>
        <taxon>Bacteria</taxon>
        <taxon>Bacillati</taxon>
        <taxon>Bacillota</taxon>
        <taxon>Bacilli</taxon>
        <taxon>Lactobacillales</taxon>
        <taxon>Streptococcaceae</taxon>
        <taxon>Streptococcus</taxon>
    </lineage>
</organism>
<dbReference type="GO" id="GO:0043190">
    <property type="term" value="C:ATP-binding cassette (ABC) transporter complex"/>
    <property type="evidence" value="ECO:0007669"/>
    <property type="project" value="TreeGrafter"/>
</dbReference>
<dbReference type="Proteomes" id="UP000269903">
    <property type="component" value="Chromosome"/>
</dbReference>
<evidence type="ECO:0000256" key="10">
    <source>
        <dbReference type="ARBA" id="ARBA00025157"/>
    </source>
</evidence>
<dbReference type="Pfam" id="PF13304">
    <property type="entry name" value="AAA_21"/>
    <property type="match status" value="1"/>
</dbReference>
<evidence type="ECO:0000256" key="6">
    <source>
        <dbReference type="ARBA" id="ARBA00022741"/>
    </source>
</evidence>
<comment type="similarity">
    <text evidence="2">Belongs to the ABC transporter superfamily.</text>
</comment>
<reference evidence="12 13" key="1">
    <citation type="submission" date="2018-12" db="EMBL/GenBank/DDBJ databases">
        <authorList>
            <consortium name="Pathogen Informatics"/>
        </authorList>
    </citation>
    <scope>NUCLEOTIDE SEQUENCE [LARGE SCALE GENOMIC DNA]</scope>
    <source>
        <strain evidence="12 13">NCTC6180</strain>
    </source>
</reference>
<keyword evidence="7 12" id="KW-0067">ATP-binding</keyword>
<dbReference type="PANTHER" id="PTHR43553:SF23">
    <property type="entry name" value="ABC TRANSPORTER ATP-BINDING COMPONENT"/>
    <property type="match status" value="1"/>
</dbReference>
<keyword evidence="3" id="KW-0813">Transport</keyword>
<accession>A0A7Z8ZWV7</accession>
<evidence type="ECO:0000256" key="5">
    <source>
        <dbReference type="ARBA" id="ARBA00022737"/>
    </source>
</evidence>
<dbReference type="EC" id="3.6.3.-" evidence="12"/>
<evidence type="ECO:0000256" key="4">
    <source>
        <dbReference type="ARBA" id="ARBA00022475"/>
    </source>
</evidence>
<dbReference type="GO" id="GO:0016887">
    <property type="term" value="F:ATP hydrolysis activity"/>
    <property type="evidence" value="ECO:0007669"/>
    <property type="project" value="InterPro"/>
</dbReference>
<evidence type="ECO:0000256" key="3">
    <source>
        <dbReference type="ARBA" id="ARBA00022448"/>
    </source>
</evidence>
<dbReference type="GO" id="GO:0042626">
    <property type="term" value="F:ATPase-coupled transmembrane transporter activity"/>
    <property type="evidence" value="ECO:0007669"/>
    <property type="project" value="TreeGrafter"/>
</dbReference>
<evidence type="ECO:0000256" key="7">
    <source>
        <dbReference type="ARBA" id="ARBA00022840"/>
    </source>
</evidence>
<dbReference type="Gene3D" id="3.40.50.300">
    <property type="entry name" value="P-loop containing nucleotide triphosphate hydrolases"/>
    <property type="match status" value="1"/>
</dbReference>
<evidence type="ECO:0000256" key="1">
    <source>
        <dbReference type="ARBA" id="ARBA00004202"/>
    </source>
</evidence>
<dbReference type="GO" id="GO:0005524">
    <property type="term" value="F:ATP binding"/>
    <property type="evidence" value="ECO:0007669"/>
    <property type="project" value="UniProtKB-KW"/>
</dbReference>
<evidence type="ECO:0000313" key="13">
    <source>
        <dbReference type="Proteomes" id="UP000269903"/>
    </source>
</evidence>
<protein>
    <submittedName>
        <fullName evidence="12">Cobalt transport ATP-binding protein cbiO</fullName>
        <ecNumber evidence="12">3.6.3.-</ecNumber>
    </submittedName>
</protein>
<dbReference type="AlphaFoldDB" id="A0A7Z8ZWV7"/>
<evidence type="ECO:0000256" key="8">
    <source>
        <dbReference type="ARBA" id="ARBA00022967"/>
    </source>
</evidence>
<dbReference type="PANTHER" id="PTHR43553">
    <property type="entry name" value="HEAVY METAL TRANSPORTER"/>
    <property type="match status" value="1"/>
</dbReference>
<dbReference type="InterPro" id="IPR050095">
    <property type="entry name" value="ECF_ABC_transporter_ATP-bd"/>
</dbReference>
<keyword evidence="12" id="KW-0378">Hydrolase</keyword>
<gene>
    <name evidence="12" type="primary">cbiO_2</name>
    <name evidence="12" type="ORF">NCTC6180_01134</name>
</gene>
<evidence type="ECO:0000313" key="12">
    <source>
        <dbReference type="EMBL" id="VEF07421.1"/>
    </source>
</evidence>
<dbReference type="InterPro" id="IPR027417">
    <property type="entry name" value="P-loop_NTPase"/>
</dbReference>
<comment type="subcellular location">
    <subcellularLocation>
        <location evidence="1">Cell membrane</location>
        <topology evidence="1">Peripheral membrane protein</topology>
    </subcellularLocation>
</comment>
<keyword evidence="4" id="KW-1003">Cell membrane</keyword>
<keyword evidence="5" id="KW-0677">Repeat</keyword>
<evidence type="ECO:0000256" key="2">
    <source>
        <dbReference type="ARBA" id="ARBA00005417"/>
    </source>
</evidence>
<feature type="domain" description="ATPase AAA-type core" evidence="11">
    <location>
        <begin position="1"/>
        <end position="55"/>
    </location>
</feature>
<comment type="function">
    <text evidence="10">Probably part of an ABC transporter complex. Responsible for energy coupling to the transport system.</text>
</comment>
<evidence type="ECO:0000256" key="9">
    <source>
        <dbReference type="ARBA" id="ARBA00023136"/>
    </source>
</evidence>
<dbReference type="InterPro" id="IPR003959">
    <property type="entry name" value="ATPase_AAA_core"/>
</dbReference>
<name>A0A7Z8ZWV7_STRSZ</name>
<keyword evidence="6" id="KW-0547">Nucleotide-binding</keyword>
<evidence type="ECO:0000259" key="11">
    <source>
        <dbReference type="Pfam" id="PF13304"/>
    </source>
</evidence>
<dbReference type="EMBL" id="LR134317">
    <property type="protein sequence ID" value="VEF07421.1"/>
    <property type="molecule type" value="Genomic_DNA"/>
</dbReference>
<keyword evidence="8" id="KW-1278">Translocase</keyword>
<dbReference type="SUPFAM" id="SSF52540">
    <property type="entry name" value="P-loop containing nucleoside triphosphate hydrolases"/>
    <property type="match status" value="1"/>
</dbReference>
<sequence>MSSGQKQKIAIASIYAMKPKVLILDEPSANLDMKATFDLYKVLKKLKEKGTTVILIEHRLYYVRTLFDRFILIKDGRVQRDISREEVSALPQEYWDKNALRLLDLKKSQICQSYVNKKTME</sequence>
<keyword evidence="9" id="KW-0472">Membrane</keyword>